<dbReference type="CDD" id="cd02883">
    <property type="entry name" value="NUDIX_Hydrolase"/>
    <property type="match status" value="1"/>
</dbReference>
<organism evidence="4 5">
    <name type="scientific">Sinobacterium caligoides</name>
    <dbReference type="NCBI Taxonomy" id="933926"/>
    <lineage>
        <taxon>Bacteria</taxon>
        <taxon>Pseudomonadati</taxon>
        <taxon>Pseudomonadota</taxon>
        <taxon>Gammaproteobacteria</taxon>
        <taxon>Cellvibrionales</taxon>
        <taxon>Spongiibacteraceae</taxon>
        <taxon>Sinobacterium</taxon>
    </lineage>
</organism>
<dbReference type="InterPro" id="IPR020084">
    <property type="entry name" value="NUDIX_hydrolase_CS"/>
</dbReference>
<keyword evidence="5" id="KW-1185">Reference proteome</keyword>
<protein>
    <submittedName>
        <fullName evidence="4">ADP-ribose pyrophosphatase YjhB (NUDIX family)</fullName>
    </submittedName>
</protein>
<dbReference type="Pfam" id="PF00293">
    <property type="entry name" value="NUDIX"/>
    <property type="match status" value="1"/>
</dbReference>
<dbReference type="OrthoDB" id="6322268at2"/>
<gene>
    <name evidence="4" type="ORF">EDC56_1878</name>
</gene>
<dbReference type="Proteomes" id="UP000275394">
    <property type="component" value="Unassembled WGS sequence"/>
</dbReference>
<dbReference type="PROSITE" id="PS51462">
    <property type="entry name" value="NUDIX"/>
    <property type="match status" value="1"/>
</dbReference>
<dbReference type="RefSeq" id="WP_123712229.1">
    <property type="nucleotide sequence ID" value="NZ_RKHR01000004.1"/>
</dbReference>
<dbReference type="AlphaFoldDB" id="A0A3N2DNR8"/>
<dbReference type="InterPro" id="IPR000086">
    <property type="entry name" value="NUDIX_hydrolase_dom"/>
</dbReference>
<evidence type="ECO:0000313" key="5">
    <source>
        <dbReference type="Proteomes" id="UP000275394"/>
    </source>
</evidence>
<reference evidence="4 5" key="1">
    <citation type="submission" date="2018-11" db="EMBL/GenBank/DDBJ databases">
        <title>Genomic Encyclopedia of Type Strains, Phase IV (KMG-IV): sequencing the most valuable type-strain genomes for metagenomic binning, comparative biology and taxonomic classification.</title>
        <authorList>
            <person name="Goeker M."/>
        </authorList>
    </citation>
    <scope>NUCLEOTIDE SEQUENCE [LARGE SCALE GENOMIC DNA]</scope>
    <source>
        <strain evidence="4 5">DSM 100316</strain>
    </source>
</reference>
<comment type="cofactor">
    <cofactor evidence="1">
        <name>Mg(2+)</name>
        <dbReference type="ChEBI" id="CHEBI:18420"/>
    </cofactor>
</comment>
<dbReference type="PANTHER" id="PTHR43222">
    <property type="entry name" value="NUDIX HYDROLASE 23"/>
    <property type="match status" value="1"/>
</dbReference>
<dbReference type="PANTHER" id="PTHR43222:SF2">
    <property type="entry name" value="NUDIX HYDROLASE 23, CHLOROPLASTIC"/>
    <property type="match status" value="1"/>
</dbReference>
<evidence type="ECO:0000259" key="3">
    <source>
        <dbReference type="PROSITE" id="PS51462"/>
    </source>
</evidence>
<proteinExistence type="predicted"/>
<sequence>MFNGFGQATQQNKAKNNTAAIMTLLLLSGCKGSIECNTTSAPALNGNAGCLSVQDGKILLVKQRSGKYSIPGGTQSGDESAQCTAMRETAEETGLTLAVGELLTQFDNGFYLFQCTATDDTAPFANDLLEVSKVMWLDIDEVPSEKWRYQAQWPIIETLARKLDRP</sequence>
<evidence type="ECO:0000256" key="2">
    <source>
        <dbReference type="ARBA" id="ARBA00022801"/>
    </source>
</evidence>
<dbReference type="GO" id="GO:0016787">
    <property type="term" value="F:hydrolase activity"/>
    <property type="evidence" value="ECO:0007669"/>
    <property type="project" value="UniProtKB-KW"/>
</dbReference>
<dbReference type="InterPro" id="IPR015797">
    <property type="entry name" value="NUDIX_hydrolase-like_dom_sf"/>
</dbReference>
<dbReference type="Gene3D" id="3.90.79.10">
    <property type="entry name" value="Nucleoside Triphosphate Pyrophosphohydrolase"/>
    <property type="match status" value="1"/>
</dbReference>
<keyword evidence="2" id="KW-0378">Hydrolase</keyword>
<accession>A0A3N2DNR8</accession>
<feature type="domain" description="Nudix hydrolase" evidence="3">
    <location>
        <begin position="43"/>
        <end position="162"/>
    </location>
</feature>
<dbReference type="PROSITE" id="PS00893">
    <property type="entry name" value="NUDIX_BOX"/>
    <property type="match status" value="1"/>
</dbReference>
<dbReference type="EMBL" id="RKHR01000004">
    <property type="protein sequence ID" value="ROS01437.1"/>
    <property type="molecule type" value="Genomic_DNA"/>
</dbReference>
<evidence type="ECO:0000313" key="4">
    <source>
        <dbReference type="EMBL" id="ROS01437.1"/>
    </source>
</evidence>
<name>A0A3N2DNR8_9GAMM</name>
<evidence type="ECO:0000256" key="1">
    <source>
        <dbReference type="ARBA" id="ARBA00001946"/>
    </source>
</evidence>
<comment type="caution">
    <text evidence="4">The sequence shown here is derived from an EMBL/GenBank/DDBJ whole genome shotgun (WGS) entry which is preliminary data.</text>
</comment>
<dbReference type="SUPFAM" id="SSF55811">
    <property type="entry name" value="Nudix"/>
    <property type="match status" value="1"/>
</dbReference>